<name>A0AAD9LCC0_9STRA</name>
<dbReference type="AlphaFoldDB" id="A0AAD9LCC0"/>
<organism evidence="1 2">
    <name type="scientific">Phytophthora citrophthora</name>
    <dbReference type="NCBI Taxonomy" id="4793"/>
    <lineage>
        <taxon>Eukaryota</taxon>
        <taxon>Sar</taxon>
        <taxon>Stramenopiles</taxon>
        <taxon>Oomycota</taxon>
        <taxon>Peronosporomycetes</taxon>
        <taxon>Peronosporales</taxon>
        <taxon>Peronosporaceae</taxon>
        <taxon>Phytophthora</taxon>
    </lineage>
</organism>
<comment type="caution">
    <text evidence="1">The sequence shown here is derived from an EMBL/GenBank/DDBJ whole genome shotgun (WGS) entry which is preliminary data.</text>
</comment>
<evidence type="ECO:0000313" key="1">
    <source>
        <dbReference type="EMBL" id="KAK1931175.1"/>
    </source>
</evidence>
<sequence>MDGKCVNKAFGYILETTQPDQNVDRVLSGRIQKEGARLPSLHALDPPIRDRALAPQVLLFASTLAFADFTLIREDAVADF</sequence>
<dbReference type="Proteomes" id="UP001259832">
    <property type="component" value="Unassembled WGS sequence"/>
</dbReference>
<keyword evidence="2" id="KW-1185">Reference proteome</keyword>
<reference evidence="1" key="1">
    <citation type="submission" date="2023-08" db="EMBL/GenBank/DDBJ databases">
        <title>Reference Genome Resource for the Citrus Pathogen Phytophthora citrophthora.</title>
        <authorList>
            <person name="Moller H."/>
            <person name="Coetzee B."/>
            <person name="Rose L.J."/>
            <person name="Van Niekerk J.M."/>
        </authorList>
    </citation>
    <scope>NUCLEOTIDE SEQUENCE</scope>
    <source>
        <strain evidence="1">STE-U-9442</strain>
    </source>
</reference>
<gene>
    <name evidence="1" type="ORF">P3T76_013364</name>
</gene>
<evidence type="ECO:0000313" key="2">
    <source>
        <dbReference type="Proteomes" id="UP001259832"/>
    </source>
</evidence>
<proteinExistence type="predicted"/>
<protein>
    <submittedName>
        <fullName evidence="1">Uncharacterized protein</fullName>
    </submittedName>
</protein>
<dbReference type="EMBL" id="JASMQC010000035">
    <property type="protein sequence ID" value="KAK1931175.1"/>
    <property type="molecule type" value="Genomic_DNA"/>
</dbReference>
<accession>A0AAD9LCC0</accession>